<dbReference type="OrthoDB" id="2496787at2759"/>
<feature type="compositionally biased region" description="Polar residues" evidence="6">
    <location>
        <begin position="220"/>
        <end position="234"/>
    </location>
</feature>
<evidence type="ECO:0000259" key="8">
    <source>
        <dbReference type="Pfam" id="PF20684"/>
    </source>
</evidence>
<feature type="transmembrane region" description="Helical" evidence="7">
    <location>
        <begin position="187"/>
        <end position="211"/>
    </location>
</feature>
<feature type="transmembrane region" description="Helical" evidence="7">
    <location>
        <begin position="67"/>
        <end position="96"/>
    </location>
</feature>
<feature type="region of interest" description="Disordered" evidence="6">
    <location>
        <begin position="220"/>
        <end position="293"/>
    </location>
</feature>
<evidence type="ECO:0000256" key="5">
    <source>
        <dbReference type="ARBA" id="ARBA00038359"/>
    </source>
</evidence>
<gene>
    <name evidence="9" type="ORF">K491DRAFT_705300</name>
</gene>
<evidence type="ECO:0000256" key="2">
    <source>
        <dbReference type="ARBA" id="ARBA00022692"/>
    </source>
</evidence>
<feature type="transmembrane region" description="Helical" evidence="7">
    <location>
        <begin position="31"/>
        <end position="55"/>
    </location>
</feature>
<dbReference type="InterPro" id="IPR049326">
    <property type="entry name" value="Rhodopsin_dom_fungi"/>
</dbReference>
<feature type="compositionally biased region" description="Polar residues" evidence="6">
    <location>
        <begin position="241"/>
        <end position="252"/>
    </location>
</feature>
<dbReference type="AlphaFoldDB" id="A0A6A6T2I9"/>
<evidence type="ECO:0000313" key="10">
    <source>
        <dbReference type="Proteomes" id="UP000799324"/>
    </source>
</evidence>
<keyword evidence="10" id="KW-1185">Reference proteome</keyword>
<evidence type="ECO:0000256" key="7">
    <source>
        <dbReference type="SAM" id="Phobius"/>
    </source>
</evidence>
<feature type="transmembrane region" description="Helical" evidence="7">
    <location>
        <begin position="150"/>
        <end position="175"/>
    </location>
</feature>
<sequence length="293" mass="32833">MNVPVLVGAAYGFGRDIWGMTPDQITSSLHWLWVAYPLYMTTEAFCQLSILAFYLRIMTDKKQRLIVWGLMGFVAAFGLANFFTMVFQCWPINYFWDGWKREMTVDAQINMNLFSFIRGGLEIALDLVILALPLPMLAKLQMSRKKKMQIMSMFCVGFVITGVSCARLHALIQFAATTNPTYDNTSGIYWCMIEANLFIIVACMPAIHAVLHKAWRNGTSRNASGKASYINNTSDNRRQKSGSLPSGVISKSTDVKVYHTNRSNRSESDVELVDQGDGPGQIGSDDGKSISRF</sequence>
<dbReference type="EMBL" id="MU004366">
    <property type="protein sequence ID" value="KAF2654289.1"/>
    <property type="molecule type" value="Genomic_DNA"/>
</dbReference>
<proteinExistence type="inferred from homology"/>
<evidence type="ECO:0000256" key="6">
    <source>
        <dbReference type="SAM" id="MobiDB-lite"/>
    </source>
</evidence>
<accession>A0A6A6T2I9</accession>
<dbReference type="Proteomes" id="UP000799324">
    <property type="component" value="Unassembled WGS sequence"/>
</dbReference>
<dbReference type="GO" id="GO:0016020">
    <property type="term" value="C:membrane"/>
    <property type="evidence" value="ECO:0007669"/>
    <property type="project" value="UniProtKB-SubCell"/>
</dbReference>
<evidence type="ECO:0000256" key="4">
    <source>
        <dbReference type="ARBA" id="ARBA00023136"/>
    </source>
</evidence>
<dbReference type="PANTHER" id="PTHR33048:SF143">
    <property type="entry name" value="EXTRACELLULAR MEMBRANE PROTEIN CFEM DOMAIN-CONTAINING PROTEIN-RELATED"/>
    <property type="match status" value="1"/>
</dbReference>
<dbReference type="Pfam" id="PF20684">
    <property type="entry name" value="Fung_rhodopsin"/>
    <property type="match status" value="1"/>
</dbReference>
<feature type="transmembrane region" description="Helical" evidence="7">
    <location>
        <begin position="116"/>
        <end position="138"/>
    </location>
</feature>
<dbReference type="PANTHER" id="PTHR33048">
    <property type="entry name" value="PTH11-LIKE INTEGRAL MEMBRANE PROTEIN (AFU_ORTHOLOGUE AFUA_5G11245)"/>
    <property type="match status" value="1"/>
</dbReference>
<evidence type="ECO:0000256" key="3">
    <source>
        <dbReference type="ARBA" id="ARBA00022989"/>
    </source>
</evidence>
<protein>
    <recommendedName>
        <fullName evidence="8">Rhodopsin domain-containing protein</fullName>
    </recommendedName>
</protein>
<feature type="domain" description="Rhodopsin" evidence="8">
    <location>
        <begin position="5"/>
        <end position="212"/>
    </location>
</feature>
<evidence type="ECO:0000313" key="9">
    <source>
        <dbReference type="EMBL" id="KAF2654289.1"/>
    </source>
</evidence>
<name>A0A6A6T2I9_9PLEO</name>
<keyword evidence="3 7" id="KW-1133">Transmembrane helix</keyword>
<organism evidence="9 10">
    <name type="scientific">Lophiostoma macrostomum CBS 122681</name>
    <dbReference type="NCBI Taxonomy" id="1314788"/>
    <lineage>
        <taxon>Eukaryota</taxon>
        <taxon>Fungi</taxon>
        <taxon>Dikarya</taxon>
        <taxon>Ascomycota</taxon>
        <taxon>Pezizomycotina</taxon>
        <taxon>Dothideomycetes</taxon>
        <taxon>Pleosporomycetidae</taxon>
        <taxon>Pleosporales</taxon>
        <taxon>Lophiostomataceae</taxon>
        <taxon>Lophiostoma</taxon>
    </lineage>
</organism>
<comment type="similarity">
    <text evidence="5">Belongs to the SAT4 family.</text>
</comment>
<dbReference type="InterPro" id="IPR052337">
    <property type="entry name" value="SAT4-like"/>
</dbReference>
<comment type="subcellular location">
    <subcellularLocation>
        <location evidence="1">Membrane</location>
        <topology evidence="1">Multi-pass membrane protein</topology>
    </subcellularLocation>
</comment>
<keyword evidence="2 7" id="KW-0812">Transmembrane</keyword>
<evidence type="ECO:0000256" key="1">
    <source>
        <dbReference type="ARBA" id="ARBA00004141"/>
    </source>
</evidence>
<keyword evidence="4 7" id="KW-0472">Membrane</keyword>
<reference evidence="9" key="1">
    <citation type="journal article" date="2020" name="Stud. Mycol.">
        <title>101 Dothideomycetes genomes: a test case for predicting lifestyles and emergence of pathogens.</title>
        <authorList>
            <person name="Haridas S."/>
            <person name="Albert R."/>
            <person name="Binder M."/>
            <person name="Bloem J."/>
            <person name="Labutti K."/>
            <person name="Salamov A."/>
            <person name="Andreopoulos B."/>
            <person name="Baker S."/>
            <person name="Barry K."/>
            <person name="Bills G."/>
            <person name="Bluhm B."/>
            <person name="Cannon C."/>
            <person name="Castanera R."/>
            <person name="Culley D."/>
            <person name="Daum C."/>
            <person name="Ezra D."/>
            <person name="Gonzalez J."/>
            <person name="Henrissat B."/>
            <person name="Kuo A."/>
            <person name="Liang C."/>
            <person name="Lipzen A."/>
            <person name="Lutzoni F."/>
            <person name="Magnuson J."/>
            <person name="Mondo S."/>
            <person name="Nolan M."/>
            <person name="Ohm R."/>
            <person name="Pangilinan J."/>
            <person name="Park H.-J."/>
            <person name="Ramirez L."/>
            <person name="Alfaro M."/>
            <person name="Sun H."/>
            <person name="Tritt A."/>
            <person name="Yoshinaga Y."/>
            <person name="Zwiers L.-H."/>
            <person name="Turgeon B."/>
            <person name="Goodwin S."/>
            <person name="Spatafora J."/>
            <person name="Crous P."/>
            <person name="Grigoriev I."/>
        </authorList>
    </citation>
    <scope>NUCLEOTIDE SEQUENCE</scope>
    <source>
        <strain evidence="9">CBS 122681</strain>
    </source>
</reference>